<dbReference type="InterPro" id="IPR008844">
    <property type="entry name" value="Spore_GerAC-like"/>
</dbReference>
<dbReference type="GO" id="GO:0009847">
    <property type="term" value="P:spore germination"/>
    <property type="evidence" value="ECO:0007669"/>
    <property type="project" value="InterPro"/>
</dbReference>
<dbReference type="STRING" id="1469647.BC351_12690"/>
<accession>A0A1V4H6D9</accession>
<dbReference type="NCBIfam" id="TIGR02887">
    <property type="entry name" value="spore_ger_x_C"/>
    <property type="match status" value="1"/>
</dbReference>
<dbReference type="InterPro" id="IPR038501">
    <property type="entry name" value="Spore_GerAC_C_sf"/>
</dbReference>
<organism evidence="10 11">
    <name type="scientific">Paenibacillus ferrarius</name>
    <dbReference type="NCBI Taxonomy" id="1469647"/>
    <lineage>
        <taxon>Bacteria</taxon>
        <taxon>Bacillati</taxon>
        <taxon>Bacillota</taxon>
        <taxon>Bacilli</taxon>
        <taxon>Bacillales</taxon>
        <taxon>Paenibacillaceae</taxon>
        <taxon>Paenibacillus</taxon>
    </lineage>
</organism>
<dbReference type="RefSeq" id="WP_158082385.1">
    <property type="nucleotide sequence ID" value="NZ_MBTG01000072.1"/>
</dbReference>
<evidence type="ECO:0000259" key="8">
    <source>
        <dbReference type="Pfam" id="PF05504"/>
    </source>
</evidence>
<evidence type="ECO:0000259" key="9">
    <source>
        <dbReference type="Pfam" id="PF25198"/>
    </source>
</evidence>
<dbReference type="AlphaFoldDB" id="A0A1V4H6D9"/>
<dbReference type="EMBL" id="MBTG01000072">
    <property type="protein sequence ID" value="OPH46791.1"/>
    <property type="molecule type" value="Genomic_DNA"/>
</dbReference>
<evidence type="ECO:0000256" key="2">
    <source>
        <dbReference type="ARBA" id="ARBA00007886"/>
    </source>
</evidence>
<keyword evidence="5" id="KW-0472">Membrane</keyword>
<sequence>MKRWLILLIVVSIAVLFSGCSDRLDLEDASFPLLAGYDLDDHNKLLTYVSVPEFSKDAKKKTHELGISAQTIRESRQQTDAYWPTLFQARKLLVLLVSKRLLKHPDWQRILDVFSRDAKNPITCRMIMYDGPLSDVVFLNQKDQPFLPLLLRGMVDTKSGRSETVKTTFQDMHRLRLENGMTPYIAEIRLDREIKLSGTALLDHQGRYVDSLNSQETILLQILQNKAKNAVSLTLAIPGQRKRGPLNTDKLSFSTNKTKTKIQTSFQQDTFQFDLAVHLSIALTERLFPYDMDNKTTELEKAIAEQLKKQFEQLIHKIQSKRVDPIGLGIHAQAFTYKRYKKVEEHWGQTLSQANINVSVKVNMEEMGTIK</sequence>
<dbReference type="OrthoDB" id="2694406at2"/>
<name>A0A1V4H6D9_9BACL</name>
<protein>
    <submittedName>
        <fullName evidence="10">Uncharacterized protein</fullName>
    </submittedName>
</protein>
<dbReference type="PROSITE" id="PS51257">
    <property type="entry name" value="PROKAR_LIPOPROTEIN"/>
    <property type="match status" value="1"/>
</dbReference>
<proteinExistence type="inferred from homology"/>
<feature type="domain" description="Spore germination GerAC-like C-terminal" evidence="8">
    <location>
        <begin position="197"/>
        <end position="368"/>
    </location>
</feature>
<evidence type="ECO:0000256" key="6">
    <source>
        <dbReference type="ARBA" id="ARBA00023139"/>
    </source>
</evidence>
<reference evidence="11" key="1">
    <citation type="submission" date="2016-07" db="EMBL/GenBank/DDBJ databases">
        <authorList>
            <person name="Florea S."/>
            <person name="Webb J.S."/>
            <person name="Jaromczyk J."/>
            <person name="Schardl C.L."/>
        </authorList>
    </citation>
    <scope>NUCLEOTIDE SEQUENCE [LARGE SCALE GENOMIC DNA]</scope>
    <source>
        <strain evidence="11">CY1</strain>
    </source>
</reference>
<keyword evidence="11" id="KW-1185">Reference proteome</keyword>
<comment type="subcellular location">
    <subcellularLocation>
        <location evidence="1">Membrane</location>
        <topology evidence="1">Lipid-anchor</topology>
    </subcellularLocation>
</comment>
<dbReference type="InterPro" id="IPR057336">
    <property type="entry name" value="GerAC_N"/>
</dbReference>
<evidence type="ECO:0000256" key="5">
    <source>
        <dbReference type="ARBA" id="ARBA00023136"/>
    </source>
</evidence>
<keyword evidence="6" id="KW-0564">Palmitate</keyword>
<dbReference type="InterPro" id="IPR046953">
    <property type="entry name" value="Spore_GerAC-like_C"/>
</dbReference>
<dbReference type="PANTHER" id="PTHR35789:SF1">
    <property type="entry name" value="SPORE GERMINATION PROTEIN B3"/>
    <property type="match status" value="1"/>
</dbReference>
<evidence type="ECO:0000256" key="3">
    <source>
        <dbReference type="ARBA" id="ARBA00022544"/>
    </source>
</evidence>
<comment type="caution">
    <text evidence="10">The sequence shown here is derived from an EMBL/GenBank/DDBJ whole genome shotgun (WGS) entry which is preliminary data.</text>
</comment>
<keyword evidence="7" id="KW-0449">Lipoprotein</keyword>
<comment type="similarity">
    <text evidence="2">Belongs to the GerABKC lipoprotein family.</text>
</comment>
<keyword evidence="3" id="KW-0309">Germination</keyword>
<evidence type="ECO:0000313" key="10">
    <source>
        <dbReference type="EMBL" id="OPH46791.1"/>
    </source>
</evidence>
<feature type="domain" description="Spore germination protein N-terminal" evidence="9">
    <location>
        <begin position="22"/>
        <end position="189"/>
    </location>
</feature>
<dbReference type="Proteomes" id="UP000190626">
    <property type="component" value="Unassembled WGS sequence"/>
</dbReference>
<evidence type="ECO:0000256" key="4">
    <source>
        <dbReference type="ARBA" id="ARBA00022729"/>
    </source>
</evidence>
<dbReference type="Pfam" id="PF25198">
    <property type="entry name" value="Spore_GerAC_N"/>
    <property type="match status" value="1"/>
</dbReference>
<dbReference type="GO" id="GO:0016020">
    <property type="term" value="C:membrane"/>
    <property type="evidence" value="ECO:0007669"/>
    <property type="project" value="UniProtKB-SubCell"/>
</dbReference>
<evidence type="ECO:0000313" key="11">
    <source>
        <dbReference type="Proteomes" id="UP000190626"/>
    </source>
</evidence>
<keyword evidence="4" id="KW-0732">Signal</keyword>
<dbReference type="Pfam" id="PF05504">
    <property type="entry name" value="Spore_GerAC"/>
    <property type="match status" value="1"/>
</dbReference>
<evidence type="ECO:0000256" key="7">
    <source>
        <dbReference type="ARBA" id="ARBA00023288"/>
    </source>
</evidence>
<gene>
    <name evidence="10" type="ORF">BC351_12690</name>
</gene>
<dbReference type="PANTHER" id="PTHR35789">
    <property type="entry name" value="SPORE GERMINATION PROTEIN B3"/>
    <property type="match status" value="1"/>
</dbReference>
<evidence type="ECO:0000256" key="1">
    <source>
        <dbReference type="ARBA" id="ARBA00004635"/>
    </source>
</evidence>
<dbReference type="Gene3D" id="3.30.300.210">
    <property type="entry name" value="Nutrient germinant receptor protein C, domain 3"/>
    <property type="match status" value="1"/>
</dbReference>